<evidence type="ECO:0000256" key="7">
    <source>
        <dbReference type="ARBA" id="ARBA00035759"/>
    </source>
</evidence>
<evidence type="ECO:0000313" key="14">
    <source>
        <dbReference type="Ensembl" id="ENSNPEP00000007330.1"/>
    </source>
</evidence>
<evidence type="ECO:0000256" key="2">
    <source>
        <dbReference type="ARBA" id="ARBA00008664"/>
    </source>
</evidence>
<dbReference type="GO" id="GO:0031902">
    <property type="term" value="C:late endosome membrane"/>
    <property type="evidence" value="ECO:0007669"/>
    <property type="project" value="UniProtKB-SubCell"/>
</dbReference>
<dbReference type="SUPFAM" id="SSF56024">
    <property type="entry name" value="Phospholipase D/nuclease"/>
    <property type="match status" value="2"/>
</dbReference>
<evidence type="ECO:0000256" key="8">
    <source>
        <dbReference type="ARBA" id="ARBA00037797"/>
    </source>
</evidence>
<keyword evidence="15" id="KW-1185">Reference proteome</keyword>
<dbReference type="EC" id="3.1.16.1" evidence="10"/>
<evidence type="ECO:0000256" key="11">
    <source>
        <dbReference type="ARBA" id="ARBA00039647"/>
    </source>
</evidence>
<dbReference type="InterPro" id="IPR032803">
    <property type="entry name" value="PLDc_3"/>
</dbReference>
<gene>
    <name evidence="14" type="primary">PLD3</name>
</gene>
<comment type="subcellular location">
    <subcellularLocation>
        <location evidence="9">Early endosome membrane</location>
        <topology evidence="9">Single-pass type II membrane protein</topology>
    </subcellularLocation>
    <subcellularLocation>
        <location evidence="8">Late endosome membrane</location>
        <topology evidence="8">Single-pass type II membrane protein</topology>
    </subcellularLocation>
    <subcellularLocation>
        <location evidence="1">Lysosome lumen</location>
    </subcellularLocation>
</comment>
<evidence type="ECO:0000256" key="6">
    <source>
        <dbReference type="ARBA" id="ARBA00022839"/>
    </source>
</evidence>
<dbReference type="GO" id="GO:0004527">
    <property type="term" value="F:exonuclease activity"/>
    <property type="evidence" value="ECO:0007669"/>
    <property type="project" value="UniProtKB-KW"/>
</dbReference>
<dbReference type="InterPro" id="IPR001736">
    <property type="entry name" value="PLipase_D/transphosphatidylase"/>
</dbReference>
<comment type="catalytic activity">
    <reaction evidence="7">
        <text>Exonucleolytic cleavage in the 5'- to 3'-direction to yield nucleoside 3'-phosphates.</text>
        <dbReference type="EC" id="3.1.16.1"/>
    </reaction>
</comment>
<feature type="domain" description="PLD phosphodiesterase" evidence="13">
    <location>
        <begin position="229"/>
        <end position="256"/>
    </location>
</feature>
<evidence type="ECO:0000256" key="3">
    <source>
        <dbReference type="ARBA" id="ARBA00022722"/>
    </source>
</evidence>
<reference evidence="14" key="2">
    <citation type="submission" date="2025-09" db="UniProtKB">
        <authorList>
            <consortium name="Ensembl"/>
        </authorList>
    </citation>
    <scope>IDENTIFICATION</scope>
</reference>
<evidence type="ECO:0000256" key="4">
    <source>
        <dbReference type="ARBA" id="ARBA00022737"/>
    </source>
</evidence>
<evidence type="ECO:0000256" key="10">
    <source>
        <dbReference type="ARBA" id="ARBA00039059"/>
    </source>
</evidence>
<dbReference type="AlphaFoldDB" id="A0A8C6YYH0"/>
<keyword evidence="4" id="KW-0677">Repeat</keyword>
<dbReference type="PANTHER" id="PTHR10185:SF16">
    <property type="entry name" value="5'-3' EXONUCLEASE PLD3"/>
    <property type="match status" value="1"/>
</dbReference>
<dbReference type="PANTHER" id="PTHR10185">
    <property type="entry name" value="PHOSPHOLIPASE D - RELATED"/>
    <property type="match status" value="1"/>
</dbReference>
<feature type="domain" description="PLD phosphodiesterase" evidence="13">
    <location>
        <begin position="446"/>
        <end position="472"/>
    </location>
</feature>
<comment type="similarity">
    <text evidence="2">Belongs to the phospholipase D family.</text>
</comment>
<evidence type="ECO:0000256" key="5">
    <source>
        <dbReference type="ARBA" id="ARBA00022801"/>
    </source>
</evidence>
<name>A0A8C6YYH0_NOTPE</name>
<accession>A0A8C6YYH0</accession>
<dbReference type="GO" id="GO:0031901">
    <property type="term" value="C:early endosome membrane"/>
    <property type="evidence" value="ECO:0007669"/>
    <property type="project" value="UniProtKB-SubCell"/>
</dbReference>
<evidence type="ECO:0000313" key="15">
    <source>
        <dbReference type="Proteomes" id="UP000694420"/>
    </source>
</evidence>
<reference evidence="14" key="1">
    <citation type="submission" date="2025-08" db="UniProtKB">
        <authorList>
            <consortium name="Ensembl"/>
        </authorList>
    </citation>
    <scope>IDENTIFICATION</scope>
</reference>
<dbReference type="Pfam" id="PF13918">
    <property type="entry name" value="PLDc_3"/>
    <property type="match status" value="1"/>
</dbReference>
<evidence type="ECO:0000256" key="9">
    <source>
        <dbReference type="ARBA" id="ARBA00037858"/>
    </source>
</evidence>
<dbReference type="Gene3D" id="3.30.870.10">
    <property type="entry name" value="Endonuclease Chain A"/>
    <property type="match status" value="2"/>
</dbReference>
<evidence type="ECO:0000256" key="12">
    <source>
        <dbReference type="ARBA" id="ARBA00041681"/>
    </source>
</evidence>
<dbReference type="Ensembl" id="ENSNPET00000007513.1">
    <property type="protein sequence ID" value="ENSNPEP00000007330.1"/>
    <property type="gene ID" value="ENSNPEG00000005495.1"/>
</dbReference>
<keyword evidence="5" id="KW-0378">Hydrolase</keyword>
<protein>
    <recommendedName>
        <fullName evidence="11">5'-3' exonuclease PLD3</fullName>
        <ecNumber evidence="10">3.1.16.1</ecNumber>
    </recommendedName>
    <alternativeName>
        <fullName evidence="12">Phospholipase D3</fullName>
    </alternativeName>
</protein>
<dbReference type="Proteomes" id="UP000694420">
    <property type="component" value="Unplaced"/>
</dbReference>
<dbReference type="SMART" id="SM00155">
    <property type="entry name" value="PLDc"/>
    <property type="match status" value="2"/>
</dbReference>
<organism evidence="14 15">
    <name type="scientific">Nothoprocta perdicaria</name>
    <name type="common">Chilean tinamou</name>
    <name type="synonym">Crypturus perdicarius</name>
    <dbReference type="NCBI Taxonomy" id="30464"/>
    <lineage>
        <taxon>Eukaryota</taxon>
        <taxon>Metazoa</taxon>
        <taxon>Chordata</taxon>
        <taxon>Craniata</taxon>
        <taxon>Vertebrata</taxon>
        <taxon>Euteleostomi</taxon>
        <taxon>Archelosauria</taxon>
        <taxon>Archosauria</taxon>
        <taxon>Dinosauria</taxon>
        <taxon>Saurischia</taxon>
        <taxon>Theropoda</taxon>
        <taxon>Coelurosauria</taxon>
        <taxon>Aves</taxon>
        <taxon>Palaeognathae</taxon>
        <taxon>Tinamiformes</taxon>
        <taxon>Tinamidae</taxon>
        <taxon>Nothoprocta</taxon>
    </lineage>
</organism>
<proteinExistence type="inferred from homology"/>
<evidence type="ECO:0000259" key="13">
    <source>
        <dbReference type="PROSITE" id="PS50035"/>
    </source>
</evidence>
<evidence type="ECO:0000256" key="1">
    <source>
        <dbReference type="ARBA" id="ARBA00004227"/>
    </source>
</evidence>
<sequence length="527" mass="57887">MSCHCIKLLLQRSVLHRTVVATSCRCIELSCNKLPLQRAAIASSCRCNDLSCIELSLHRTVAATSCRYIRLPLQRSTLHRAIVASSCRCNALPLHQAAAPPSYRCVKQSLYRPCRIVLVESIPEGMPYGGSGPTNPSTFDTWRSLLSSATHSLDIAAFYWTLTNEDTHTQEPSAAAGEQILQELLALPARGVSVRVAVNTPSTKTPLHDLQALQQSGAAVRAVDMPRLTGGVLHTKLWLVDGAHLYIGSANMDWRSLTQVKELGTAVYNCSCLAQDLAKVFEAYWALGVPDATVPVPWPANYSTAFNMERPLELQLNGTLAGLCLDPQSAPPALCAPGRTEDLRALLGVIDAAREFVYVAVMSYLPTMEFSHPRRFWPLIDDHLRKAVYERHVRVRLLVGCWRHSKAEMFPFLRSLAAVSDNGTPLSVPQRLFTVPASTAQAKIPYARVNHNKYMVTETVAYIGTSNWSGDYFTRTAGSALVVNETGGVGAASVRAQLQAVFERDWSSPYSADVGDVQRWQRLCGSH</sequence>
<dbReference type="PROSITE" id="PS50035">
    <property type="entry name" value="PLD"/>
    <property type="match status" value="2"/>
</dbReference>
<dbReference type="GO" id="GO:0043202">
    <property type="term" value="C:lysosomal lumen"/>
    <property type="evidence" value="ECO:0007669"/>
    <property type="project" value="UniProtKB-SubCell"/>
</dbReference>
<keyword evidence="3" id="KW-0540">Nuclease</keyword>
<keyword evidence="6" id="KW-0269">Exonuclease</keyword>
<dbReference type="InterPro" id="IPR050874">
    <property type="entry name" value="Diverse_PLD-related"/>
</dbReference>